<dbReference type="AlphaFoldDB" id="A0A1U9K3J7"/>
<gene>
    <name evidence="2" type="ORF">B0W44_01065</name>
</gene>
<keyword evidence="1" id="KW-1133">Transmembrane helix</keyword>
<keyword evidence="1" id="KW-0812">Transmembrane</keyword>
<evidence type="ECO:0000313" key="2">
    <source>
        <dbReference type="EMBL" id="AQS54590.1"/>
    </source>
</evidence>
<accession>A0A1U9K3J7</accession>
<sequence length="196" mass="22241">MAVSTTLSNFEEHIYAAHLYILFFDNFLIIPGGFGCLITGIWIAVRTNWGFAKYYWIIAKWIGNIVAILLGSAIIGLRIHNSIPKILSLDLYPLQNQAYLNNRIIVICRHYYLSRHFTFLGWNFVPEAVGKKDNSLDCGVVFNPLKSQTALAGPSRNGLEFDEYDTVSTVLSPKDYLKISYFFCLVSVVENVLTIF</sequence>
<evidence type="ECO:0000256" key="1">
    <source>
        <dbReference type="SAM" id="Phobius"/>
    </source>
</evidence>
<name>A0A1U9K3J7_9BACL</name>
<dbReference type="RefSeq" id="WP_077718407.1">
    <property type="nucleotide sequence ID" value="NZ_CP019699.1"/>
</dbReference>
<reference evidence="2 3" key="1">
    <citation type="journal article" date="2015" name="Int. J. Syst. Evol. Microbiol.">
        <title>Novibacillus thermophilus gen. nov., sp. nov., a Gram-staining-negative and moderately thermophilic member of the family Thermoactinomycetaceae.</title>
        <authorList>
            <person name="Yang G."/>
            <person name="Chen J."/>
            <person name="Zhou S."/>
        </authorList>
    </citation>
    <scope>NUCLEOTIDE SEQUENCE [LARGE SCALE GENOMIC DNA]</scope>
    <source>
        <strain evidence="2 3">SG-1</strain>
    </source>
</reference>
<dbReference type="OrthoDB" id="156858at2"/>
<keyword evidence="3" id="KW-1185">Reference proteome</keyword>
<protein>
    <submittedName>
        <fullName evidence="2">Uncharacterized protein</fullName>
    </submittedName>
</protein>
<organism evidence="2 3">
    <name type="scientific">Novibacillus thermophilus</name>
    <dbReference type="NCBI Taxonomy" id="1471761"/>
    <lineage>
        <taxon>Bacteria</taxon>
        <taxon>Bacillati</taxon>
        <taxon>Bacillota</taxon>
        <taxon>Bacilli</taxon>
        <taxon>Bacillales</taxon>
        <taxon>Thermoactinomycetaceae</taxon>
        <taxon>Novibacillus</taxon>
    </lineage>
</organism>
<feature type="transmembrane region" description="Helical" evidence="1">
    <location>
        <begin position="20"/>
        <end position="45"/>
    </location>
</feature>
<proteinExistence type="predicted"/>
<evidence type="ECO:0000313" key="3">
    <source>
        <dbReference type="Proteomes" id="UP000188603"/>
    </source>
</evidence>
<keyword evidence="1" id="KW-0472">Membrane</keyword>
<dbReference type="Proteomes" id="UP000188603">
    <property type="component" value="Chromosome"/>
</dbReference>
<feature type="transmembrane region" description="Helical" evidence="1">
    <location>
        <begin position="57"/>
        <end position="79"/>
    </location>
</feature>
<dbReference type="EMBL" id="CP019699">
    <property type="protein sequence ID" value="AQS54590.1"/>
    <property type="molecule type" value="Genomic_DNA"/>
</dbReference>
<dbReference type="KEGG" id="ntr:B0W44_01065"/>